<feature type="signal peptide" evidence="2">
    <location>
        <begin position="1"/>
        <end position="23"/>
    </location>
</feature>
<evidence type="ECO:0000313" key="3">
    <source>
        <dbReference type="EMBL" id="KAK0463344.1"/>
    </source>
</evidence>
<protein>
    <submittedName>
        <fullName evidence="3">Uncharacterized protein</fullName>
    </submittedName>
</protein>
<organism evidence="3 4">
    <name type="scientific">Armillaria novae-zelandiae</name>
    <dbReference type="NCBI Taxonomy" id="153914"/>
    <lineage>
        <taxon>Eukaryota</taxon>
        <taxon>Fungi</taxon>
        <taxon>Dikarya</taxon>
        <taxon>Basidiomycota</taxon>
        <taxon>Agaricomycotina</taxon>
        <taxon>Agaricomycetes</taxon>
        <taxon>Agaricomycetidae</taxon>
        <taxon>Agaricales</taxon>
        <taxon>Marasmiineae</taxon>
        <taxon>Physalacriaceae</taxon>
        <taxon>Armillaria</taxon>
    </lineage>
</organism>
<dbReference type="EMBL" id="JAUEPR010000113">
    <property type="protein sequence ID" value="KAK0463344.1"/>
    <property type="molecule type" value="Genomic_DNA"/>
</dbReference>
<feature type="compositionally biased region" description="Low complexity" evidence="1">
    <location>
        <begin position="489"/>
        <end position="499"/>
    </location>
</feature>
<dbReference type="Proteomes" id="UP001175227">
    <property type="component" value="Unassembled WGS sequence"/>
</dbReference>
<name>A0AA39ND01_9AGAR</name>
<evidence type="ECO:0000256" key="1">
    <source>
        <dbReference type="SAM" id="MobiDB-lite"/>
    </source>
</evidence>
<sequence length="570" mass="60714">MLFVITACIIQTLFVVWLSPSASELLATTTGISWRWLDAPLVDVGLPKPNTMLTEIGDTFFQALATPADSSALQVVEVVTVLTADSPANELSDMDVRADDTPPQGIIWQLLEPAVAVVEVTLSAMPSVDDAVSLVSVHPQPTQFPASVTRVRSHVSSSLLSSPIAPVSLFAIAILLIWGGQVSEVVVEEVPVPEKAEHSKPLEAMDSMASIPCGSVSSSDAVQPLRTSIGVQFTSDVCEIKRLTLGILKDISVDTEPVSKTSDISIGTSQPVSKISVGIQCSVATDEQVDEFTPGESQASLFMTTAEGTLPLQTTDGPDVFTVPTVPSLNNIYILGATMLFPSVDDLANIKHGTDPSSDGAWSISLDHTLGSSFTKTSSGKAIGIFSCLLGGGDTKHVWAREFWHRALRSEELIKILYEEVFPVDNAATDKDKYDMELGEGLVRISALRLSKHATNPILLLPYNVLPEDADPKDLLFMSVEATEAMVSSSDSVGSRSPSPFVHPSNPQSRLLELSSSEASVAAPTPRNGLPALSSIPTACRSRPALAEVTNTPRFVETTPSRAWTPMNAV</sequence>
<feature type="chain" id="PRO_5041452687" evidence="2">
    <location>
        <begin position="24"/>
        <end position="570"/>
    </location>
</feature>
<proteinExistence type="predicted"/>
<feature type="compositionally biased region" description="Low complexity" evidence="1">
    <location>
        <begin position="509"/>
        <end position="523"/>
    </location>
</feature>
<gene>
    <name evidence="3" type="ORF">IW261DRAFT_1598939</name>
</gene>
<reference evidence="3" key="1">
    <citation type="submission" date="2023-06" db="EMBL/GenBank/DDBJ databases">
        <authorList>
            <consortium name="Lawrence Berkeley National Laboratory"/>
            <person name="Ahrendt S."/>
            <person name="Sahu N."/>
            <person name="Indic B."/>
            <person name="Wong-Bajracharya J."/>
            <person name="Merenyi Z."/>
            <person name="Ke H.-M."/>
            <person name="Monk M."/>
            <person name="Kocsube S."/>
            <person name="Drula E."/>
            <person name="Lipzen A."/>
            <person name="Balint B."/>
            <person name="Henrissat B."/>
            <person name="Andreopoulos B."/>
            <person name="Martin F.M."/>
            <person name="Harder C.B."/>
            <person name="Rigling D."/>
            <person name="Ford K.L."/>
            <person name="Foster G.D."/>
            <person name="Pangilinan J."/>
            <person name="Papanicolaou A."/>
            <person name="Barry K."/>
            <person name="LaButti K."/>
            <person name="Viragh M."/>
            <person name="Koriabine M."/>
            <person name="Yan M."/>
            <person name="Riley R."/>
            <person name="Champramary S."/>
            <person name="Plett K.L."/>
            <person name="Tsai I.J."/>
            <person name="Slot J."/>
            <person name="Sipos G."/>
            <person name="Plett J."/>
            <person name="Nagy L.G."/>
            <person name="Grigoriev I.V."/>
        </authorList>
    </citation>
    <scope>NUCLEOTIDE SEQUENCE</scope>
    <source>
        <strain evidence="3">ICMP 16352</strain>
    </source>
</reference>
<feature type="region of interest" description="Disordered" evidence="1">
    <location>
        <begin position="489"/>
        <end position="533"/>
    </location>
</feature>
<keyword evidence="4" id="KW-1185">Reference proteome</keyword>
<comment type="caution">
    <text evidence="3">The sequence shown here is derived from an EMBL/GenBank/DDBJ whole genome shotgun (WGS) entry which is preliminary data.</text>
</comment>
<evidence type="ECO:0000313" key="4">
    <source>
        <dbReference type="Proteomes" id="UP001175227"/>
    </source>
</evidence>
<keyword evidence="2" id="KW-0732">Signal</keyword>
<accession>A0AA39ND01</accession>
<evidence type="ECO:0000256" key="2">
    <source>
        <dbReference type="SAM" id="SignalP"/>
    </source>
</evidence>
<dbReference type="AlphaFoldDB" id="A0AA39ND01"/>